<comment type="caution">
    <text evidence="1">The sequence shown here is derived from an EMBL/GenBank/DDBJ whole genome shotgun (WGS) entry which is preliminary data.</text>
</comment>
<keyword evidence="2" id="KW-1185">Reference proteome</keyword>
<accession>A0ABR6FFY7</accession>
<proteinExistence type="predicted"/>
<dbReference type="RefSeq" id="WP_243413353.1">
    <property type="nucleotide sequence ID" value="NZ_JACHVZ010000002.1"/>
</dbReference>
<reference evidence="1 2" key="1">
    <citation type="submission" date="2020-08" db="EMBL/GenBank/DDBJ databases">
        <title>Genomic Encyclopedia of Type Strains, Phase IV (KMG-V): Genome sequencing to study the core and pangenomes of soil and plant-associated prokaryotes.</title>
        <authorList>
            <person name="Whitman W."/>
        </authorList>
    </citation>
    <scope>NUCLEOTIDE SEQUENCE [LARGE SCALE GENOMIC DNA]</scope>
    <source>
        <strain evidence="1 2">SRMrh-85</strain>
    </source>
</reference>
<protein>
    <submittedName>
        <fullName evidence="1">Uncharacterized protein</fullName>
    </submittedName>
</protein>
<dbReference type="Proteomes" id="UP000533533">
    <property type="component" value="Unassembled WGS sequence"/>
</dbReference>
<gene>
    <name evidence="1" type="ORF">FHX59_000735</name>
</gene>
<organism evidence="1 2">
    <name type="scientific">Paraburkholderia silvatlantica</name>
    <dbReference type="NCBI Taxonomy" id="321895"/>
    <lineage>
        <taxon>Bacteria</taxon>
        <taxon>Pseudomonadati</taxon>
        <taxon>Pseudomonadota</taxon>
        <taxon>Betaproteobacteria</taxon>
        <taxon>Burkholderiales</taxon>
        <taxon>Burkholderiaceae</taxon>
        <taxon>Paraburkholderia</taxon>
    </lineage>
</organism>
<name>A0ABR6FFY7_9BURK</name>
<evidence type="ECO:0000313" key="2">
    <source>
        <dbReference type="Proteomes" id="UP000533533"/>
    </source>
</evidence>
<sequence>MGISALVPFRDWFAGTHDRRSADPSTEAAVGSALGCTSMLAALAEPVVPMCSPAHAGGRELARGALVQVGADRFTRLFTRNAFLSCRVTDIKQSRLAAFRQRLRAKASPD</sequence>
<evidence type="ECO:0000313" key="1">
    <source>
        <dbReference type="EMBL" id="MBB2926328.1"/>
    </source>
</evidence>
<dbReference type="EMBL" id="JACHVZ010000002">
    <property type="protein sequence ID" value="MBB2926328.1"/>
    <property type="molecule type" value="Genomic_DNA"/>
</dbReference>